<name>A0A6J5SKB4_9CAUD</name>
<keyword evidence="1" id="KW-0472">Membrane</keyword>
<proteinExistence type="predicted"/>
<keyword evidence="1" id="KW-1133">Transmembrane helix</keyword>
<gene>
    <name evidence="2" type="ORF">UFOVP1483_3</name>
</gene>
<keyword evidence="1" id="KW-0812">Transmembrane</keyword>
<sequence>MKKYTFNPDLLQFVPVPKAGLMYRITLSLLILLAGLSFFVAYTWPKHSPFKQKQSNTTDSVQVIGTFKEKFTK</sequence>
<accession>A0A6J5SKB4</accession>
<dbReference type="EMBL" id="LR797431">
    <property type="protein sequence ID" value="CAB4215348.1"/>
    <property type="molecule type" value="Genomic_DNA"/>
</dbReference>
<organism evidence="2">
    <name type="scientific">uncultured Caudovirales phage</name>
    <dbReference type="NCBI Taxonomy" id="2100421"/>
    <lineage>
        <taxon>Viruses</taxon>
        <taxon>Duplodnaviria</taxon>
        <taxon>Heunggongvirae</taxon>
        <taxon>Uroviricota</taxon>
        <taxon>Caudoviricetes</taxon>
        <taxon>Peduoviridae</taxon>
        <taxon>Maltschvirus</taxon>
        <taxon>Maltschvirus maltsch</taxon>
    </lineage>
</organism>
<reference evidence="2" key="1">
    <citation type="submission" date="2020-05" db="EMBL/GenBank/DDBJ databases">
        <authorList>
            <person name="Chiriac C."/>
            <person name="Salcher M."/>
            <person name="Ghai R."/>
            <person name="Kavagutti S V."/>
        </authorList>
    </citation>
    <scope>NUCLEOTIDE SEQUENCE</scope>
</reference>
<feature type="transmembrane region" description="Helical" evidence="1">
    <location>
        <begin position="20"/>
        <end position="44"/>
    </location>
</feature>
<protein>
    <submittedName>
        <fullName evidence="2">Uncharacterized protein</fullName>
    </submittedName>
</protein>
<evidence type="ECO:0000256" key="1">
    <source>
        <dbReference type="SAM" id="Phobius"/>
    </source>
</evidence>
<evidence type="ECO:0000313" key="2">
    <source>
        <dbReference type="EMBL" id="CAB4215348.1"/>
    </source>
</evidence>